<dbReference type="OrthoDB" id="2734585at2"/>
<evidence type="ECO:0008006" key="3">
    <source>
        <dbReference type="Google" id="ProtNLM"/>
    </source>
</evidence>
<dbReference type="RefSeq" id="WP_126989985.1">
    <property type="nucleotide sequence ID" value="NZ_JTFC01000025.1"/>
</dbReference>
<evidence type="ECO:0000313" key="2">
    <source>
        <dbReference type="Proteomes" id="UP000288623"/>
    </source>
</evidence>
<evidence type="ECO:0000313" key="1">
    <source>
        <dbReference type="EMBL" id="RUS57432.1"/>
    </source>
</evidence>
<accession>A0A433RVW6</accession>
<name>A0A433RVW6_9BACL</name>
<keyword evidence="2" id="KW-1185">Reference proteome</keyword>
<organism evidence="1 2">
    <name type="scientific">Candidatus Kurthia intestinigallinarum</name>
    <dbReference type="NCBI Taxonomy" id="1562256"/>
    <lineage>
        <taxon>Bacteria</taxon>
        <taxon>Bacillati</taxon>
        <taxon>Bacillota</taxon>
        <taxon>Bacilli</taxon>
        <taxon>Bacillales</taxon>
        <taxon>Caryophanaceae</taxon>
        <taxon>Kurthia</taxon>
    </lineage>
</organism>
<proteinExistence type="predicted"/>
<dbReference type="AlphaFoldDB" id="A0A433RVW6"/>
<gene>
    <name evidence="1" type="ORF">QI30_05780</name>
</gene>
<dbReference type="Proteomes" id="UP000288623">
    <property type="component" value="Unassembled WGS sequence"/>
</dbReference>
<sequence length="117" mass="13313">MVFAEKPRYRMSIYEQKNEVHVQILGFIRDEVVPEYLEDMTSLIGQVPAHNYTLIVDATEQSPLPRKVAAELGQTMMVYTTLGFKNLRLVMPKSKISFVQVRNALATVNFPGEIVNP</sequence>
<reference evidence="1 2" key="1">
    <citation type="submission" date="2014-11" db="EMBL/GenBank/DDBJ databases">
        <title>Genome sequence and analysis of novel Kurthia sp.</title>
        <authorList>
            <person name="Lawson J.N."/>
            <person name="Gonzalez J.E."/>
            <person name="Rinauldi L."/>
            <person name="Xuan Z."/>
            <person name="Firman A."/>
            <person name="Shaddox L."/>
            <person name="Trudeau A."/>
            <person name="Shah S."/>
            <person name="Reiman D."/>
        </authorList>
    </citation>
    <scope>NUCLEOTIDE SEQUENCE [LARGE SCALE GENOMIC DNA]</scope>
    <source>
        <strain evidence="1 2">3B1D</strain>
    </source>
</reference>
<protein>
    <recommendedName>
        <fullName evidence="3">STAS domain-containing protein</fullName>
    </recommendedName>
</protein>
<comment type="caution">
    <text evidence="1">The sequence shown here is derived from an EMBL/GenBank/DDBJ whole genome shotgun (WGS) entry which is preliminary data.</text>
</comment>
<dbReference type="EMBL" id="JTFC01000025">
    <property type="protein sequence ID" value="RUS57432.1"/>
    <property type="molecule type" value="Genomic_DNA"/>
</dbReference>